<dbReference type="InterPro" id="IPR025334">
    <property type="entry name" value="DUF4240"/>
</dbReference>
<organism evidence="3 4">
    <name type="scientific">Arthrobacter halodurans</name>
    <dbReference type="NCBI Taxonomy" id="516699"/>
    <lineage>
        <taxon>Bacteria</taxon>
        <taxon>Bacillati</taxon>
        <taxon>Actinomycetota</taxon>
        <taxon>Actinomycetes</taxon>
        <taxon>Micrococcales</taxon>
        <taxon>Micrococcaceae</taxon>
        <taxon>Arthrobacter</taxon>
    </lineage>
</organism>
<feature type="domain" description="DUF4240" evidence="2">
    <location>
        <begin position="69"/>
        <end position="160"/>
    </location>
</feature>
<dbReference type="Proteomes" id="UP001575652">
    <property type="component" value="Unassembled WGS sequence"/>
</dbReference>
<feature type="region of interest" description="Disordered" evidence="1">
    <location>
        <begin position="26"/>
        <end position="64"/>
    </location>
</feature>
<dbReference type="RefSeq" id="WP_373971450.1">
    <property type="nucleotide sequence ID" value="NZ_JBHDLJ010000004.1"/>
</dbReference>
<comment type="caution">
    <text evidence="3">The sequence shown here is derived from an EMBL/GenBank/DDBJ whole genome shotgun (WGS) entry which is preliminary data.</text>
</comment>
<sequence>MDRRRWCFHGARSAVALRVRVGSRRRRADAGGSRRGRQRVLGCHQQLPRGPGGRDRGAGRGAGIDPRAWTPEGIAAFDVAFVRRNLELYSWDVWAAAESLIGWCSEDVFTDFRSWVVAQGREYFEACRADPAVLADGRLRDEEEVGAAEVFASVANTVYEAMTGGRIEDDYPAHPSVYDVGEPAGDRMDDEAIAARFSGIRPIATLRPPSAWGN</sequence>
<dbReference type="EMBL" id="JBHDLJ010000004">
    <property type="protein sequence ID" value="MFB0834282.1"/>
    <property type="molecule type" value="Genomic_DNA"/>
</dbReference>
<keyword evidence="4" id="KW-1185">Reference proteome</keyword>
<name>A0ABV4UKY9_9MICC</name>
<evidence type="ECO:0000259" key="2">
    <source>
        <dbReference type="Pfam" id="PF14024"/>
    </source>
</evidence>
<reference evidence="3 4" key="1">
    <citation type="submission" date="2024-09" db="EMBL/GenBank/DDBJ databases">
        <authorList>
            <person name="Salinas-Garcia M.A."/>
            <person name="Prieme A."/>
        </authorList>
    </citation>
    <scope>NUCLEOTIDE SEQUENCE [LARGE SCALE GENOMIC DNA]</scope>
    <source>
        <strain evidence="3 4">DSM 21081</strain>
    </source>
</reference>
<protein>
    <submittedName>
        <fullName evidence="3">DUF4240 domain-containing protein</fullName>
    </submittedName>
</protein>
<evidence type="ECO:0000313" key="3">
    <source>
        <dbReference type="EMBL" id="MFB0834282.1"/>
    </source>
</evidence>
<evidence type="ECO:0000313" key="4">
    <source>
        <dbReference type="Proteomes" id="UP001575652"/>
    </source>
</evidence>
<proteinExistence type="predicted"/>
<accession>A0ABV4UKY9</accession>
<gene>
    <name evidence="3" type="ORF">ACETWP_06765</name>
</gene>
<dbReference type="Pfam" id="PF14024">
    <property type="entry name" value="DUF4240"/>
    <property type="match status" value="1"/>
</dbReference>
<evidence type="ECO:0000256" key="1">
    <source>
        <dbReference type="SAM" id="MobiDB-lite"/>
    </source>
</evidence>